<reference evidence="17 18" key="1">
    <citation type="submission" date="2024-11" db="EMBL/GenBank/DDBJ databases">
        <authorList>
            <person name="Heng Y.C."/>
            <person name="Lim A.C.H."/>
            <person name="Lee J.K.Y."/>
            <person name="Kittelmann S."/>
        </authorList>
    </citation>
    <scope>NUCLEOTIDE SEQUENCE [LARGE SCALE GENOMIC DNA]</scope>
    <source>
        <strain evidence="17 18">WILCCON 0269</strain>
    </source>
</reference>
<dbReference type="Gene3D" id="1.10.287.130">
    <property type="match status" value="1"/>
</dbReference>
<keyword evidence="18" id="KW-1185">Reference proteome</keyword>
<dbReference type="PROSITE" id="PS50885">
    <property type="entry name" value="HAMP"/>
    <property type="match status" value="1"/>
</dbReference>
<dbReference type="PROSITE" id="PS50109">
    <property type="entry name" value="HIS_KIN"/>
    <property type="match status" value="1"/>
</dbReference>
<evidence type="ECO:0000313" key="17">
    <source>
        <dbReference type="EMBL" id="MFL0194140.1"/>
    </source>
</evidence>
<dbReference type="Pfam" id="PF00512">
    <property type="entry name" value="HisKA"/>
    <property type="match status" value="1"/>
</dbReference>
<dbReference type="SMART" id="SM00387">
    <property type="entry name" value="HATPase_c"/>
    <property type="match status" value="1"/>
</dbReference>
<keyword evidence="13 14" id="KW-0472">Membrane</keyword>
<dbReference type="CDD" id="cd00075">
    <property type="entry name" value="HATPase"/>
    <property type="match status" value="1"/>
</dbReference>
<keyword evidence="4" id="KW-1003">Cell membrane</keyword>
<dbReference type="Gene3D" id="6.10.340.10">
    <property type="match status" value="1"/>
</dbReference>
<evidence type="ECO:0000259" key="16">
    <source>
        <dbReference type="PROSITE" id="PS50885"/>
    </source>
</evidence>
<evidence type="ECO:0000256" key="8">
    <source>
        <dbReference type="ARBA" id="ARBA00022741"/>
    </source>
</evidence>
<dbReference type="SMART" id="SM00388">
    <property type="entry name" value="HisKA"/>
    <property type="match status" value="1"/>
</dbReference>
<comment type="catalytic activity">
    <reaction evidence="1">
        <text>ATP + protein L-histidine = ADP + protein N-phospho-L-histidine.</text>
        <dbReference type="EC" id="2.7.13.3"/>
    </reaction>
</comment>
<dbReference type="EMBL" id="JBJHZX010000001">
    <property type="protein sequence ID" value="MFL0194140.1"/>
    <property type="molecule type" value="Genomic_DNA"/>
</dbReference>
<dbReference type="Pfam" id="PF02518">
    <property type="entry name" value="HATPase_c"/>
    <property type="match status" value="1"/>
</dbReference>
<dbReference type="InterPro" id="IPR050398">
    <property type="entry name" value="HssS/ArlS-like"/>
</dbReference>
<evidence type="ECO:0000256" key="4">
    <source>
        <dbReference type="ARBA" id="ARBA00022475"/>
    </source>
</evidence>
<evidence type="ECO:0000256" key="9">
    <source>
        <dbReference type="ARBA" id="ARBA00022777"/>
    </source>
</evidence>
<keyword evidence="10" id="KW-0067">ATP-binding</keyword>
<organism evidence="17 18">
    <name type="scientific">Candidatus Clostridium eludens</name>
    <dbReference type="NCBI Taxonomy" id="3381663"/>
    <lineage>
        <taxon>Bacteria</taxon>
        <taxon>Bacillati</taxon>
        <taxon>Bacillota</taxon>
        <taxon>Clostridia</taxon>
        <taxon>Eubacteriales</taxon>
        <taxon>Clostridiaceae</taxon>
        <taxon>Clostridium</taxon>
    </lineage>
</organism>
<dbReference type="InterPro" id="IPR003660">
    <property type="entry name" value="HAMP_dom"/>
</dbReference>
<evidence type="ECO:0000256" key="1">
    <source>
        <dbReference type="ARBA" id="ARBA00000085"/>
    </source>
</evidence>
<evidence type="ECO:0000313" key="18">
    <source>
        <dbReference type="Proteomes" id="UP001623660"/>
    </source>
</evidence>
<dbReference type="SUPFAM" id="SSF47384">
    <property type="entry name" value="Homodimeric domain of signal transducing histidine kinase"/>
    <property type="match status" value="1"/>
</dbReference>
<keyword evidence="5" id="KW-0597">Phosphoprotein</keyword>
<feature type="domain" description="Histidine kinase" evidence="15">
    <location>
        <begin position="277"/>
        <end position="492"/>
    </location>
</feature>
<dbReference type="SUPFAM" id="SSF158472">
    <property type="entry name" value="HAMP domain-like"/>
    <property type="match status" value="1"/>
</dbReference>
<evidence type="ECO:0000256" key="14">
    <source>
        <dbReference type="SAM" id="Phobius"/>
    </source>
</evidence>
<sequence>MLLKALRVKLKSIKNLKAINNIFKFIRKSKFINSTVKTLTNAKISVKLTIVYACMFSLVLFLLDASILYGVKYYLYSQANKQIEDITTIIYNEFTVSNDNVNLSSKKIMSDIPEKENISIRIVKENGTILSSYGSFKHNLKIREPYDKIRYLEREDKHLLYKNIKIENKKYGIVYLQIIKNMDNEYDFMTILFVFMAIADFIGIIASILFGYMISMKMLRPIDYITKTAQHISINNLKERIDVKGPDDELKRLAATFNKMIDGLQEAFNRQIQFVSDASHELRTPIAVIGGYANLLDRWGKDDREALEKSIYAIKLEAANMSSLVEKLLFLAKGDSGIHRIEKKEFYLHELMDEVVQESRIISEKHTISNHKNDDVKIFADYKMLKQMIRIFIENSIKFTPENGKIDISSKLQGHEVKIIISDTGIGISKDEIKNIFERFYTVDKSRSKEKGGTGLGLSIAKWIVDIHQGAIDVESEEGKGTKVTVTLSLDK</sequence>
<evidence type="ECO:0000256" key="6">
    <source>
        <dbReference type="ARBA" id="ARBA00022679"/>
    </source>
</evidence>
<comment type="caution">
    <text evidence="17">The sequence shown here is derived from an EMBL/GenBank/DDBJ whole genome shotgun (WGS) entry which is preliminary data.</text>
</comment>
<evidence type="ECO:0000256" key="7">
    <source>
        <dbReference type="ARBA" id="ARBA00022692"/>
    </source>
</evidence>
<dbReference type="EC" id="2.7.13.3" evidence="3"/>
<evidence type="ECO:0000256" key="10">
    <source>
        <dbReference type="ARBA" id="ARBA00022840"/>
    </source>
</evidence>
<evidence type="ECO:0000256" key="11">
    <source>
        <dbReference type="ARBA" id="ARBA00022989"/>
    </source>
</evidence>
<gene>
    <name evidence="17" type="ORF">ACJDU8_00830</name>
</gene>
<dbReference type="Pfam" id="PF00672">
    <property type="entry name" value="HAMP"/>
    <property type="match status" value="1"/>
</dbReference>
<keyword evidence="8" id="KW-0547">Nucleotide-binding</keyword>
<protein>
    <recommendedName>
        <fullName evidence="3">histidine kinase</fullName>
        <ecNumber evidence="3">2.7.13.3</ecNumber>
    </recommendedName>
</protein>
<feature type="domain" description="HAMP" evidence="16">
    <location>
        <begin position="216"/>
        <end position="269"/>
    </location>
</feature>
<dbReference type="InterPro" id="IPR003661">
    <property type="entry name" value="HisK_dim/P_dom"/>
</dbReference>
<evidence type="ECO:0000256" key="13">
    <source>
        <dbReference type="ARBA" id="ARBA00023136"/>
    </source>
</evidence>
<dbReference type="GO" id="GO:0016301">
    <property type="term" value="F:kinase activity"/>
    <property type="evidence" value="ECO:0007669"/>
    <property type="project" value="UniProtKB-KW"/>
</dbReference>
<evidence type="ECO:0000259" key="15">
    <source>
        <dbReference type="PROSITE" id="PS50109"/>
    </source>
</evidence>
<dbReference type="InterPro" id="IPR005467">
    <property type="entry name" value="His_kinase_dom"/>
</dbReference>
<dbReference type="PANTHER" id="PTHR45528:SF1">
    <property type="entry name" value="SENSOR HISTIDINE KINASE CPXA"/>
    <property type="match status" value="1"/>
</dbReference>
<proteinExistence type="predicted"/>
<keyword evidence="11 14" id="KW-1133">Transmembrane helix</keyword>
<dbReference type="SMART" id="SM00304">
    <property type="entry name" value="HAMP"/>
    <property type="match status" value="1"/>
</dbReference>
<dbReference type="CDD" id="cd00082">
    <property type="entry name" value="HisKA"/>
    <property type="match status" value="1"/>
</dbReference>
<keyword evidence="7 14" id="KW-0812">Transmembrane</keyword>
<dbReference type="SUPFAM" id="SSF55874">
    <property type="entry name" value="ATPase domain of HSP90 chaperone/DNA topoisomerase II/histidine kinase"/>
    <property type="match status" value="1"/>
</dbReference>
<dbReference type="RefSeq" id="WP_406790259.1">
    <property type="nucleotide sequence ID" value="NZ_JBJHZX010000001.1"/>
</dbReference>
<keyword evidence="6" id="KW-0808">Transferase</keyword>
<dbReference type="CDD" id="cd06225">
    <property type="entry name" value="HAMP"/>
    <property type="match status" value="1"/>
</dbReference>
<dbReference type="InterPro" id="IPR036890">
    <property type="entry name" value="HATPase_C_sf"/>
</dbReference>
<dbReference type="PANTHER" id="PTHR45528">
    <property type="entry name" value="SENSOR HISTIDINE KINASE CPXA"/>
    <property type="match status" value="1"/>
</dbReference>
<feature type="transmembrane region" description="Helical" evidence="14">
    <location>
        <begin position="50"/>
        <end position="71"/>
    </location>
</feature>
<evidence type="ECO:0000256" key="2">
    <source>
        <dbReference type="ARBA" id="ARBA00004651"/>
    </source>
</evidence>
<dbReference type="Gene3D" id="3.30.565.10">
    <property type="entry name" value="Histidine kinase-like ATPase, C-terminal domain"/>
    <property type="match status" value="1"/>
</dbReference>
<evidence type="ECO:0000256" key="12">
    <source>
        <dbReference type="ARBA" id="ARBA00023012"/>
    </source>
</evidence>
<keyword evidence="9 17" id="KW-0418">Kinase</keyword>
<dbReference type="InterPro" id="IPR003594">
    <property type="entry name" value="HATPase_dom"/>
</dbReference>
<dbReference type="PRINTS" id="PR00344">
    <property type="entry name" value="BCTRLSENSOR"/>
</dbReference>
<feature type="transmembrane region" description="Helical" evidence="14">
    <location>
        <begin position="191"/>
        <end position="214"/>
    </location>
</feature>
<keyword evidence="12" id="KW-0902">Two-component regulatory system</keyword>
<accession>A0ABW8SDS9</accession>
<comment type="subcellular location">
    <subcellularLocation>
        <location evidence="2">Cell membrane</location>
        <topology evidence="2">Multi-pass membrane protein</topology>
    </subcellularLocation>
</comment>
<evidence type="ECO:0000256" key="3">
    <source>
        <dbReference type="ARBA" id="ARBA00012438"/>
    </source>
</evidence>
<dbReference type="Proteomes" id="UP001623660">
    <property type="component" value="Unassembled WGS sequence"/>
</dbReference>
<name>A0ABW8SDS9_9CLOT</name>
<evidence type="ECO:0000256" key="5">
    <source>
        <dbReference type="ARBA" id="ARBA00022553"/>
    </source>
</evidence>
<dbReference type="InterPro" id="IPR036097">
    <property type="entry name" value="HisK_dim/P_sf"/>
</dbReference>
<dbReference type="InterPro" id="IPR004358">
    <property type="entry name" value="Sig_transdc_His_kin-like_C"/>
</dbReference>